<evidence type="ECO:0000256" key="6">
    <source>
        <dbReference type="ARBA" id="ARBA00023033"/>
    </source>
</evidence>
<dbReference type="OrthoDB" id="9764248at2"/>
<dbReference type="GO" id="GO:0020037">
    <property type="term" value="F:heme binding"/>
    <property type="evidence" value="ECO:0007669"/>
    <property type="project" value="InterPro"/>
</dbReference>
<organism evidence="9 10">
    <name type="scientific">Marinicauda salina</name>
    <dbReference type="NCBI Taxonomy" id="2135793"/>
    <lineage>
        <taxon>Bacteria</taxon>
        <taxon>Pseudomonadati</taxon>
        <taxon>Pseudomonadota</taxon>
        <taxon>Alphaproteobacteria</taxon>
        <taxon>Maricaulales</taxon>
        <taxon>Maricaulaceae</taxon>
        <taxon>Marinicauda</taxon>
    </lineage>
</organism>
<keyword evidence="10" id="KW-1185">Reference proteome</keyword>
<accession>A0A2U2BUC1</accession>
<dbReference type="GO" id="GO:0016705">
    <property type="term" value="F:oxidoreductase activity, acting on paired donors, with incorporation or reduction of molecular oxygen"/>
    <property type="evidence" value="ECO:0007669"/>
    <property type="project" value="InterPro"/>
</dbReference>
<dbReference type="AlphaFoldDB" id="A0A2U2BUC1"/>
<feature type="binding site" description="axial binding residue" evidence="7">
    <location>
        <position position="410"/>
    </location>
    <ligand>
        <name>heme</name>
        <dbReference type="ChEBI" id="CHEBI:30413"/>
    </ligand>
    <ligandPart>
        <name>Fe</name>
        <dbReference type="ChEBI" id="CHEBI:18248"/>
    </ligandPart>
</feature>
<dbReference type="Pfam" id="PF00067">
    <property type="entry name" value="p450"/>
    <property type="match status" value="1"/>
</dbReference>
<keyword evidence="4 8" id="KW-0560">Oxidoreductase</keyword>
<dbReference type="PANTHER" id="PTHR24291">
    <property type="entry name" value="CYTOCHROME P450 FAMILY 4"/>
    <property type="match status" value="1"/>
</dbReference>
<dbReference type="SUPFAM" id="SSF48264">
    <property type="entry name" value="Cytochrome P450"/>
    <property type="match status" value="1"/>
</dbReference>
<comment type="cofactor">
    <cofactor evidence="7">
        <name>heme</name>
        <dbReference type="ChEBI" id="CHEBI:30413"/>
    </cofactor>
</comment>
<keyword evidence="2 7" id="KW-0349">Heme</keyword>
<dbReference type="Gene3D" id="1.10.630.10">
    <property type="entry name" value="Cytochrome P450"/>
    <property type="match status" value="1"/>
</dbReference>
<keyword evidence="3 7" id="KW-0479">Metal-binding</keyword>
<dbReference type="InterPro" id="IPR001128">
    <property type="entry name" value="Cyt_P450"/>
</dbReference>
<evidence type="ECO:0000256" key="7">
    <source>
        <dbReference type="PIRSR" id="PIRSR602401-1"/>
    </source>
</evidence>
<comment type="caution">
    <text evidence="9">The sequence shown here is derived from an EMBL/GenBank/DDBJ whole genome shotgun (WGS) entry which is preliminary data.</text>
</comment>
<dbReference type="InterPro" id="IPR017972">
    <property type="entry name" value="Cyt_P450_CS"/>
</dbReference>
<dbReference type="GO" id="GO:0004497">
    <property type="term" value="F:monooxygenase activity"/>
    <property type="evidence" value="ECO:0007669"/>
    <property type="project" value="UniProtKB-KW"/>
</dbReference>
<comment type="similarity">
    <text evidence="1 8">Belongs to the cytochrome P450 family.</text>
</comment>
<evidence type="ECO:0000256" key="2">
    <source>
        <dbReference type="ARBA" id="ARBA00022617"/>
    </source>
</evidence>
<dbReference type="InterPro" id="IPR002401">
    <property type="entry name" value="Cyt_P450_E_grp-I"/>
</dbReference>
<dbReference type="EMBL" id="QEXV01000003">
    <property type="protein sequence ID" value="PWE17587.1"/>
    <property type="molecule type" value="Genomic_DNA"/>
</dbReference>
<evidence type="ECO:0000313" key="10">
    <source>
        <dbReference type="Proteomes" id="UP000245168"/>
    </source>
</evidence>
<dbReference type="Proteomes" id="UP000245168">
    <property type="component" value="Unassembled WGS sequence"/>
</dbReference>
<protein>
    <submittedName>
        <fullName evidence="9">Cytochrome P450</fullName>
    </submittedName>
</protein>
<keyword evidence="5 7" id="KW-0408">Iron</keyword>
<keyword evidence="6 8" id="KW-0503">Monooxygenase</keyword>
<dbReference type="PRINTS" id="PR00463">
    <property type="entry name" value="EP450I"/>
</dbReference>
<gene>
    <name evidence="9" type="ORF">DDZ18_07930</name>
</gene>
<dbReference type="RefSeq" id="WP_109252818.1">
    <property type="nucleotide sequence ID" value="NZ_QEXV01000003.1"/>
</dbReference>
<name>A0A2U2BUC1_9PROT</name>
<evidence type="ECO:0000256" key="5">
    <source>
        <dbReference type="ARBA" id="ARBA00023004"/>
    </source>
</evidence>
<dbReference type="GO" id="GO:0005506">
    <property type="term" value="F:iron ion binding"/>
    <property type="evidence" value="ECO:0007669"/>
    <property type="project" value="InterPro"/>
</dbReference>
<dbReference type="PANTHER" id="PTHR24291:SF50">
    <property type="entry name" value="BIFUNCTIONAL ALBAFLAVENONE MONOOXYGENASE_TERPENE SYNTHASE"/>
    <property type="match status" value="1"/>
</dbReference>
<evidence type="ECO:0000313" key="9">
    <source>
        <dbReference type="EMBL" id="PWE17587.1"/>
    </source>
</evidence>
<evidence type="ECO:0000256" key="8">
    <source>
        <dbReference type="RuleBase" id="RU000461"/>
    </source>
</evidence>
<proteinExistence type="inferred from homology"/>
<sequence>MTDASRRGSSGPAASLFRPAAAVPLDQPVGLVKTGRMMRDNPLSILPSLLFEQTIVSGPYLGRTVHELSGPEEMKTVLQDDFDSWRKSPLIVRMLRPVLGDAILTAHGESWRRQRMTLQPAFLKRRIDRFAPVMADAANDAVARLAEADGPVEVQAVMTDATFAVIERALFSDVEAFDRGEVRAAIDALLEEIGTMRMSDLVPFPEWVPRLMGPRALRARSVFRRAARAQIERRRATDEPGEDLLGLLLTVRDEETGAALSDVDIRDTLMTFIAAGHETTAITLTWTLYLVANDPATQARLQEEADAVLGGRAPAAEDVAKLVFTRQVIEESMRLFPPAPIVGRRAMRDTEVGGRPVKKGDVALLAFYALHRNRSLWDAPDDFDPDRFGPERRPRDRYLFMPFGGGPRACLGAQFAMMEAVIMLASFAANLAFEPAHGEVRPVMQVTMRPEGGMPLKVFRR</sequence>
<dbReference type="InterPro" id="IPR036396">
    <property type="entry name" value="Cyt_P450_sf"/>
</dbReference>
<dbReference type="PRINTS" id="PR00385">
    <property type="entry name" value="P450"/>
</dbReference>
<evidence type="ECO:0000256" key="1">
    <source>
        <dbReference type="ARBA" id="ARBA00010617"/>
    </source>
</evidence>
<dbReference type="InterPro" id="IPR050196">
    <property type="entry name" value="Cytochrome_P450_Monoox"/>
</dbReference>
<reference evidence="10" key="1">
    <citation type="submission" date="2018-05" db="EMBL/GenBank/DDBJ databases">
        <authorList>
            <person name="Liu B.-T."/>
        </authorList>
    </citation>
    <scope>NUCLEOTIDE SEQUENCE [LARGE SCALE GENOMIC DNA]</scope>
    <source>
        <strain evidence="10">WD6-1</strain>
    </source>
</reference>
<evidence type="ECO:0000256" key="4">
    <source>
        <dbReference type="ARBA" id="ARBA00023002"/>
    </source>
</evidence>
<dbReference type="PROSITE" id="PS00086">
    <property type="entry name" value="CYTOCHROME_P450"/>
    <property type="match status" value="1"/>
</dbReference>
<evidence type="ECO:0000256" key="3">
    <source>
        <dbReference type="ARBA" id="ARBA00022723"/>
    </source>
</evidence>